<feature type="transmembrane region" description="Helical" evidence="7">
    <location>
        <begin position="310"/>
        <end position="327"/>
    </location>
</feature>
<evidence type="ECO:0000256" key="4">
    <source>
        <dbReference type="ARBA" id="ARBA00022692"/>
    </source>
</evidence>
<feature type="transmembrane region" description="Helical" evidence="7">
    <location>
        <begin position="7"/>
        <end position="34"/>
    </location>
</feature>
<name>A0ABX7E2E2_9BACI</name>
<feature type="transmembrane region" description="Helical" evidence="7">
    <location>
        <begin position="257"/>
        <end position="275"/>
    </location>
</feature>
<evidence type="ECO:0000259" key="8">
    <source>
        <dbReference type="PROSITE" id="PS50850"/>
    </source>
</evidence>
<keyword evidence="3" id="KW-1003">Cell membrane</keyword>
<sequence length="422" mass="47148">MIKGNRNVLLILVATSFNFLGNGMHLVAISWLIYEITKSPLSVAFLVTLQWVPGIVSSFFTGSIIDNLNRKYILICMDIIRCITVLSLPILFYSTDSTKVWVLYAATVIITICSNFFHPAQKAILKEVIPEDIFLRVVSFNSTILQLGAIVGAGSAGFLISMYSPYAVFLIDSCTFLISAVLLSFLQYKRLLKRTNHKVRLSFYKDLKIGASYLFQRKVLFTLYLMGLIPSLVVKIINSLLSSYTDTSLHMGVKEYGILDSAFAVGSVVTGLYLVGFVKKGGMESTFYNYSFIGIGLSLLMLSIFPNYYVAIIGMVILGATTMFEVVSRRTLVMKSVDENYMGRVEGFYWMIVSSVTPLGNIIASFIADFTGSRAVILSYGLIMFIIFVTLFKGGKRNFITELTKEVDFNTIRKQKQIESTN</sequence>
<feature type="transmembrane region" description="Helical" evidence="7">
    <location>
        <begin position="72"/>
        <end position="94"/>
    </location>
</feature>
<feature type="transmembrane region" description="Helical" evidence="7">
    <location>
        <begin position="138"/>
        <end position="160"/>
    </location>
</feature>
<evidence type="ECO:0000256" key="2">
    <source>
        <dbReference type="ARBA" id="ARBA00022448"/>
    </source>
</evidence>
<dbReference type="SUPFAM" id="SSF103473">
    <property type="entry name" value="MFS general substrate transporter"/>
    <property type="match status" value="1"/>
</dbReference>
<dbReference type="Gene3D" id="1.20.1250.20">
    <property type="entry name" value="MFS general substrate transporter like domains"/>
    <property type="match status" value="1"/>
</dbReference>
<dbReference type="InterPro" id="IPR011701">
    <property type="entry name" value="MFS"/>
</dbReference>
<organism evidence="9 10">
    <name type="scientific">Heyndrickxia vini</name>
    <dbReference type="NCBI Taxonomy" id="1476025"/>
    <lineage>
        <taxon>Bacteria</taxon>
        <taxon>Bacillati</taxon>
        <taxon>Bacillota</taxon>
        <taxon>Bacilli</taxon>
        <taxon>Bacillales</taxon>
        <taxon>Bacillaceae</taxon>
        <taxon>Heyndrickxia</taxon>
    </lineage>
</organism>
<dbReference type="Pfam" id="PF07690">
    <property type="entry name" value="MFS_1"/>
    <property type="match status" value="1"/>
</dbReference>
<evidence type="ECO:0000256" key="6">
    <source>
        <dbReference type="ARBA" id="ARBA00023136"/>
    </source>
</evidence>
<reference evidence="9 10" key="1">
    <citation type="submission" date="2020-11" db="EMBL/GenBank/DDBJ databases">
        <title>Taxonomic evaluation of the Bacillus sporothermodurans group of bacteria based on whole genome sequences.</title>
        <authorList>
            <person name="Fiedler G."/>
            <person name="Herbstmann A.-D."/>
            <person name="Doll E."/>
            <person name="Wenning M."/>
            <person name="Brinks E."/>
            <person name="Kabisch J."/>
            <person name="Breitenwieser F."/>
            <person name="Lappann M."/>
            <person name="Boehnlein C."/>
            <person name="Franz C."/>
        </authorList>
    </citation>
    <scope>NUCLEOTIDE SEQUENCE [LARGE SCALE GENOMIC DNA]</scope>
    <source>
        <strain evidence="9 10">JCM 19841</strain>
    </source>
</reference>
<keyword evidence="10" id="KW-1185">Reference proteome</keyword>
<evidence type="ECO:0000256" key="3">
    <source>
        <dbReference type="ARBA" id="ARBA00022475"/>
    </source>
</evidence>
<feature type="transmembrane region" description="Helical" evidence="7">
    <location>
        <begin position="287"/>
        <end position="304"/>
    </location>
</feature>
<keyword evidence="2" id="KW-0813">Transport</keyword>
<evidence type="ECO:0000256" key="5">
    <source>
        <dbReference type="ARBA" id="ARBA00022989"/>
    </source>
</evidence>
<feature type="transmembrane region" description="Helical" evidence="7">
    <location>
        <begin position="100"/>
        <end position="117"/>
    </location>
</feature>
<dbReference type="Proteomes" id="UP000595691">
    <property type="component" value="Chromosome"/>
</dbReference>
<evidence type="ECO:0000256" key="7">
    <source>
        <dbReference type="SAM" id="Phobius"/>
    </source>
</evidence>
<feature type="transmembrane region" description="Helical" evidence="7">
    <location>
        <begin position="40"/>
        <end position="60"/>
    </location>
</feature>
<evidence type="ECO:0000256" key="1">
    <source>
        <dbReference type="ARBA" id="ARBA00004651"/>
    </source>
</evidence>
<dbReference type="InterPro" id="IPR020846">
    <property type="entry name" value="MFS_dom"/>
</dbReference>
<protein>
    <submittedName>
        <fullName evidence="9">MFS transporter</fullName>
    </submittedName>
</protein>
<feature type="transmembrane region" description="Helical" evidence="7">
    <location>
        <begin position="348"/>
        <end position="368"/>
    </location>
</feature>
<feature type="transmembrane region" description="Helical" evidence="7">
    <location>
        <begin position="219"/>
        <end position="237"/>
    </location>
</feature>
<feature type="domain" description="Major facilitator superfamily (MFS) profile" evidence="8">
    <location>
        <begin position="219"/>
        <end position="422"/>
    </location>
</feature>
<gene>
    <name evidence="9" type="ORF">I5776_01805</name>
</gene>
<keyword evidence="6 7" id="KW-0472">Membrane</keyword>
<comment type="subcellular location">
    <subcellularLocation>
        <location evidence="1">Cell membrane</location>
        <topology evidence="1">Multi-pass membrane protein</topology>
    </subcellularLocation>
</comment>
<dbReference type="PANTHER" id="PTHR23513">
    <property type="entry name" value="INTEGRAL MEMBRANE EFFLUX PROTEIN-RELATED"/>
    <property type="match status" value="1"/>
</dbReference>
<dbReference type="EMBL" id="CP065425">
    <property type="protein sequence ID" value="QQZ09741.1"/>
    <property type="molecule type" value="Genomic_DNA"/>
</dbReference>
<proteinExistence type="predicted"/>
<evidence type="ECO:0000313" key="10">
    <source>
        <dbReference type="Proteomes" id="UP000595691"/>
    </source>
</evidence>
<accession>A0ABX7E2E2</accession>
<dbReference type="PANTHER" id="PTHR23513:SF6">
    <property type="entry name" value="MAJOR FACILITATOR SUPERFAMILY ASSOCIATED DOMAIN-CONTAINING PROTEIN"/>
    <property type="match status" value="1"/>
</dbReference>
<dbReference type="PROSITE" id="PS50850">
    <property type="entry name" value="MFS"/>
    <property type="match status" value="2"/>
</dbReference>
<dbReference type="RefSeq" id="WP_202778708.1">
    <property type="nucleotide sequence ID" value="NZ_CP065425.1"/>
</dbReference>
<keyword evidence="4 7" id="KW-0812">Transmembrane</keyword>
<evidence type="ECO:0000313" key="9">
    <source>
        <dbReference type="EMBL" id="QQZ09741.1"/>
    </source>
</evidence>
<keyword evidence="5 7" id="KW-1133">Transmembrane helix</keyword>
<dbReference type="InterPro" id="IPR036259">
    <property type="entry name" value="MFS_trans_sf"/>
</dbReference>
<feature type="transmembrane region" description="Helical" evidence="7">
    <location>
        <begin position="166"/>
        <end position="188"/>
    </location>
</feature>
<feature type="transmembrane region" description="Helical" evidence="7">
    <location>
        <begin position="374"/>
        <end position="392"/>
    </location>
</feature>
<dbReference type="CDD" id="cd06173">
    <property type="entry name" value="MFS_MefA_like"/>
    <property type="match status" value="1"/>
</dbReference>
<feature type="domain" description="Major facilitator superfamily (MFS) profile" evidence="8">
    <location>
        <begin position="1"/>
        <end position="191"/>
    </location>
</feature>